<dbReference type="PANTHER" id="PTHR34107:SF7">
    <property type="entry name" value="SLR2092 PROTEIN"/>
    <property type="match status" value="1"/>
</dbReference>
<feature type="domain" description="Putative restriction endonuclease" evidence="1">
    <location>
        <begin position="38"/>
        <end position="203"/>
    </location>
</feature>
<evidence type="ECO:0000313" key="2">
    <source>
        <dbReference type="EMBL" id="ADW67992.1"/>
    </source>
</evidence>
<dbReference type="SUPFAM" id="SSF52980">
    <property type="entry name" value="Restriction endonuclease-like"/>
    <property type="match status" value="1"/>
</dbReference>
<dbReference type="PANTHER" id="PTHR34107">
    <property type="entry name" value="SLL0198 PROTEIN-RELATED"/>
    <property type="match status" value="1"/>
</dbReference>
<name>E8X1S3_GRATM</name>
<dbReference type="InterPro" id="IPR012296">
    <property type="entry name" value="Nuclease_put_TT1808"/>
</dbReference>
<dbReference type="Gene3D" id="3.90.1570.10">
    <property type="entry name" value="tt1808, chain A"/>
    <property type="match status" value="1"/>
</dbReference>
<proteinExistence type="predicted"/>
<dbReference type="PaxDb" id="1198114-AciX9_0925"/>
<dbReference type="InterPro" id="IPR008538">
    <property type="entry name" value="Uma2"/>
</dbReference>
<evidence type="ECO:0000259" key="1">
    <source>
        <dbReference type="Pfam" id="PF05685"/>
    </source>
</evidence>
<dbReference type="HOGENOM" id="CLU_076312_3_0_0"/>
<dbReference type="EMBL" id="CP002480">
    <property type="protein sequence ID" value="ADW67992.1"/>
    <property type="molecule type" value="Genomic_DNA"/>
</dbReference>
<keyword evidence="3" id="KW-1185">Reference proteome</keyword>
<dbReference type="Proteomes" id="UP000000343">
    <property type="component" value="Chromosome"/>
</dbReference>
<gene>
    <name evidence="2" type="ordered locus">AciX9_0925</name>
</gene>
<organism evidence="3">
    <name type="scientific">Granulicella tundricola (strain ATCC BAA-1859 / DSM 23138 / MP5ACTX9)</name>
    <dbReference type="NCBI Taxonomy" id="1198114"/>
    <lineage>
        <taxon>Bacteria</taxon>
        <taxon>Pseudomonadati</taxon>
        <taxon>Acidobacteriota</taxon>
        <taxon>Terriglobia</taxon>
        <taxon>Terriglobales</taxon>
        <taxon>Acidobacteriaceae</taxon>
        <taxon>Granulicella</taxon>
    </lineage>
</organism>
<sequence length="208" mass="23227">MSDSTNVQTDINFALSSLPLPVRLRPGTPMNDLELMRFSRENRPLRMEREENGDILIMTPTGSRTGDMNHKIGMILGLWAEEDGRGVTFDSSTGFRLPNGAVRSPDASWLVNERWDAMTSEEQDGFGVCPDFIIELTLPSDRLPQVKKKIVEQWLPSGVSLVWLIDTESRTVAIFRPGEEPELLHDPSSVQGTGLVSGFELVMARIWG</sequence>
<dbReference type="STRING" id="1198114.AciX9_0925"/>
<dbReference type="KEGG" id="acm:AciX9_0925"/>
<accession>E8X1S3</accession>
<dbReference type="eggNOG" id="COG4636">
    <property type="taxonomic scope" value="Bacteria"/>
</dbReference>
<dbReference type="Pfam" id="PF05685">
    <property type="entry name" value="Uma2"/>
    <property type="match status" value="1"/>
</dbReference>
<dbReference type="InterPro" id="IPR011335">
    <property type="entry name" value="Restrct_endonuc-II-like"/>
</dbReference>
<dbReference type="AlphaFoldDB" id="E8X1S3"/>
<dbReference type="CDD" id="cd06260">
    <property type="entry name" value="DUF820-like"/>
    <property type="match status" value="1"/>
</dbReference>
<evidence type="ECO:0000313" key="3">
    <source>
        <dbReference type="Proteomes" id="UP000000343"/>
    </source>
</evidence>
<protein>
    <recommendedName>
        <fullName evidence="1">Putative restriction endonuclease domain-containing protein</fullName>
    </recommendedName>
</protein>
<reference evidence="3" key="1">
    <citation type="submission" date="2011-01" db="EMBL/GenBank/DDBJ databases">
        <title>Complete sequence of chromosome of Acidobacterium sp. MP5ACTX9.</title>
        <authorList>
            <consortium name="US DOE Joint Genome Institute"/>
            <person name="Lucas S."/>
            <person name="Copeland A."/>
            <person name="Lapidus A."/>
            <person name="Cheng J.-F."/>
            <person name="Goodwin L."/>
            <person name="Pitluck S."/>
            <person name="Teshima H."/>
            <person name="Detter J.C."/>
            <person name="Han C."/>
            <person name="Tapia R."/>
            <person name="Land M."/>
            <person name="Hauser L."/>
            <person name="Kyrpides N."/>
            <person name="Ivanova N."/>
            <person name="Ovchinnikova G."/>
            <person name="Pagani I."/>
            <person name="Rawat S.R."/>
            <person name="Mannisto M."/>
            <person name="Haggblom M.M."/>
            <person name="Woyke T."/>
        </authorList>
    </citation>
    <scope>NUCLEOTIDE SEQUENCE [LARGE SCALE GENOMIC DNA]</scope>
    <source>
        <strain evidence="3">MP5ACTX9</strain>
    </source>
</reference>